<protein>
    <submittedName>
        <fullName evidence="1">NRDE family protein</fullName>
    </submittedName>
</protein>
<dbReference type="Gene3D" id="3.60.60.10">
    <property type="entry name" value="Penicillin V Acylase, Chain A"/>
    <property type="match status" value="1"/>
</dbReference>
<dbReference type="Proteomes" id="UP001069802">
    <property type="component" value="Unassembled WGS sequence"/>
</dbReference>
<accession>A0ABT4LHP3</accession>
<gene>
    <name evidence="1" type="ORF">O4H49_07445</name>
</gene>
<proteinExistence type="predicted"/>
<name>A0ABT4LHP3_9PROT</name>
<dbReference type="PANTHER" id="PTHR17985:SF8">
    <property type="entry name" value="TRANSPORT AND GOLGI ORGANIZATION PROTEIN 2 HOMOLOG"/>
    <property type="match status" value="1"/>
</dbReference>
<dbReference type="RefSeq" id="WP_269422792.1">
    <property type="nucleotide sequence ID" value="NZ_JAPWGY010000002.1"/>
</dbReference>
<dbReference type="Pfam" id="PF05742">
    <property type="entry name" value="TANGO2"/>
    <property type="match status" value="1"/>
</dbReference>
<evidence type="ECO:0000313" key="1">
    <source>
        <dbReference type="EMBL" id="MCZ4280607.1"/>
    </source>
</evidence>
<comment type="caution">
    <text evidence="1">The sequence shown here is derived from an EMBL/GenBank/DDBJ whole genome shotgun (WGS) entry which is preliminary data.</text>
</comment>
<organism evidence="1 2">
    <name type="scientific">Kiloniella laminariae</name>
    <dbReference type="NCBI Taxonomy" id="454162"/>
    <lineage>
        <taxon>Bacteria</taxon>
        <taxon>Pseudomonadati</taxon>
        <taxon>Pseudomonadota</taxon>
        <taxon>Alphaproteobacteria</taxon>
        <taxon>Rhodospirillales</taxon>
        <taxon>Kiloniellaceae</taxon>
        <taxon>Kiloniella</taxon>
    </lineage>
</organism>
<keyword evidence="2" id="KW-1185">Reference proteome</keyword>
<dbReference type="InterPro" id="IPR008551">
    <property type="entry name" value="TANGO2"/>
</dbReference>
<dbReference type="PANTHER" id="PTHR17985">
    <property type="entry name" value="SER/THR-RICH PROTEIN T10 IN DGCR REGION"/>
    <property type="match status" value="1"/>
</dbReference>
<sequence length="251" mass="27527">MCTVTLLRRPGHKWPLLFAGNRDEMNDRPWQKPARHWADRPDVVAGLDETAGGSWLGINDFGLLSCILNRRGSLGPQADKRSRGEIVLEALDHAEARVAADALAELNPMAYRSFNLIIADFKDAYWLRHDELSGTGRIEIFPIPEGVFMITAGDGNDQSPRIQAHRADFGSKIPDPDKANWSGWQAILARQDPDHHTAMSFTTAEGFGTSSSSLIGLPAPENVSSGGDKVKTEWLFAAGQPGKVPFEKVDI</sequence>
<reference evidence="1" key="1">
    <citation type="submission" date="2022-12" db="EMBL/GenBank/DDBJ databases">
        <title>Bacterial isolates from different developmental stages of Nematostella vectensis.</title>
        <authorList>
            <person name="Fraune S."/>
        </authorList>
    </citation>
    <scope>NUCLEOTIDE SEQUENCE</scope>
    <source>
        <strain evidence="1">G21630-S1</strain>
    </source>
</reference>
<dbReference type="EMBL" id="JAPWGY010000002">
    <property type="protein sequence ID" value="MCZ4280607.1"/>
    <property type="molecule type" value="Genomic_DNA"/>
</dbReference>
<evidence type="ECO:0000313" key="2">
    <source>
        <dbReference type="Proteomes" id="UP001069802"/>
    </source>
</evidence>